<evidence type="ECO:0000256" key="4">
    <source>
        <dbReference type="ARBA" id="ARBA00022989"/>
    </source>
</evidence>
<organism evidence="8 9">
    <name type="scientific">Plastoroseomonas arctica</name>
    <dbReference type="NCBI Taxonomy" id="1509237"/>
    <lineage>
        <taxon>Bacteria</taxon>
        <taxon>Pseudomonadati</taxon>
        <taxon>Pseudomonadota</taxon>
        <taxon>Alphaproteobacteria</taxon>
        <taxon>Acetobacterales</taxon>
        <taxon>Acetobacteraceae</taxon>
        <taxon>Plastoroseomonas</taxon>
    </lineage>
</organism>
<gene>
    <name evidence="8" type="ORF">GXW79_07610</name>
</gene>
<dbReference type="InterPro" id="IPR020846">
    <property type="entry name" value="MFS_dom"/>
</dbReference>
<feature type="transmembrane region" description="Helical" evidence="6">
    <location>
        <begin position="77"/>
        <end position="100"/>
    </location>
</feature>
<feature type="domain" description="Major facilitator superfamily (MFS) profile" evidence="7">
    <location>
        <begin position="11"/>
        <end position="389"/>
    </location>
</feature>
<comment type="caution">
    <text evidence="8">The sequence shown here is derived from an EMBL/GenBank/DDBJ whole genome shotgun (WGS) entry which is preliminary data.</text>
</comment>
<reference evidence="8" key="1">
    <citation type="submission" date="2020-01" db="EMBL/GenBank/DDBJ databases">
        <authorList>
            <person name="Rat A."/>
        </authorList>
    </citation>
    <scope>NUCLEOTIDE SEQUENCE</scope>
    <source>
        <strain evidence="8">LMG 28251</strain>
    </source>
</reference>
<dbReference type="CDD" id="cd17324">
    <property type="entry name" value="MFS_NepI_like"/>
    <property type="match status" value="1"/>
</dbReference>
<dbReference type="EMBL" id="JAAEDH010000006">
    <property type="protein sequence ID" value="MBR0654941.1"/>
    <property type="molecule type" value="Genomic_DNA"/>
</dbReference>
<accession>A0AAF1KLN2</accession>
<evidence type="ECO:0000259" key="7">
    <source>
        <dbReference type="PROSITE" id="PS50850"/>
    </source>
</evidence>
<comment type="subcellular location">
    <subcellularLocation>
        <location evidence="1">Cell membrane</location>
        <topology evidence="1">Multi-pass membrane protein</topology>
    </subcellularLocation>
</comment>
<evidence type="ECO:0000256" key="2">
    <source>
        <dbReference type="ARBA" id="ARBA00022475"/>
    </source>
</evidence>
<dbReference type="AlphaFoldDB" id="A0AAF1KLN2"/>
<evidence type="ECO:0000256" key="1">
    <source>
        <dbReference type="ARBA" id="ARBA00004651"/>
    </source>
</evidence>
<keyword evidence="3 6" id="KW-0812">Transmembrane</keyword>
<dbReference type="GO" id="GO:0022857">
    <property type="term" value="F:transmembrane transporter activity"/>
    <property type="evidence" value="ECO:0007669"/>
    <property type="project" value="InterPro"/>
</dbReference>
<dbReference type="RefSeq" id="WP_211873753.1">
    <property type="nucleotide sequence ID" value="NZ_JAAEDH010000006.1"/>
</dbReference>
<sequence length="389" mass="39847">MLPPAPSVLRLTCVFGIASFSGALAIRALDPAAAELGREFAVTADRIALLSTAFSLPFALIQPVLGPVADATGKRRMVAFALLILALMLTLCALAPTLGWLMVARILAGAAAGGVMPVTIAIIGDAVPMAQRQVAISRLLVFAITGQIAGGALAGFLMGFVGWRGVILGCAAVALAAGIFVLNEAWRGGMREARGRFDPVVALERYRDIIGNPAARFLYIMVAIEGALIYGIFPYVAWLLLERGLGGVAESGLAIGGFGLGGIVFAIIAPPILRHAGQGRMVMLGGALCLLGLGGFGVAPSLAIAIAAMLILGVGFYMIHNSIQTRVSEVAPQSRASAVSLHAFSFFSGQSLGPILYGLALSGLGVAPTLLLAGLGLVGVSILIGRRPA</sequence>
<dbReference type="SUPFAM" id="SSF103473">
    <property type="entry name" value="MFS general substrate transporter"/>
    <property type="match status" value="1"/>
</dbReference>
<feature type="transmembrane region" description="Helical" evidence="6">
    <location>
        <begin position="217"/>
        <end position="241"/>
    </location>
</feature>
<keyword evidence="5 6" id="KW-0472">Membrane</keyword>
<keyword evidence="2" id="KW-1003">Cell membrane</keyword>
<evidence type="ECO:0000313" key="8">
    <source>
        <dbReference type="EMBL" id="MBR0654941.1"/>
    </source>
</evidence>
<dbReference type="PANTHER" id="PTHR43124">
    <property type="entry name" value="PURINE EFFLUX PUMP PBUE"/>
    <property type="match status" value="1"/>
</dbReference>
<keyword evidence="9" id="KW-1185">Reference proteome</keyword>
<name>A0AAF1KLN2_9PROT</name>
<feature type="transmembrane region" description="Helical" evidence="6">
    <location>
        <begin position="355"/>
        <end position="384"/>
    </location>
</feature>
<dbReference type="Proteomes" id="UP001196068">
    <property type="component" value="Unassembled WGS sequence"/>
</dbReference>
<dbReference type="PANTHER" id="PTHR43124:SF3">
    <property type="entry name" value="CHLORAMPHENICOL EFFLUX PUMP RV0191"/>
    <property type="match status" value="1"/>
</dbReference>
<protein>
    <submittedName>
        <fullName evidence="8">MFS transporter</fullName>
    </submittedName>
</protein>
<feature type="transmembrane region" description="Helical" evidence="6">
    <location>
        <begin position="106"/>
        <end position="127"/>
    </location>
</feature>
<feature type="transmembrane region" description="Helical" evidence="6">
    <location>
        <begin position="139"/>
        <end position="160"/>
    </location>
</feature>
<feature type="transmembrane region" description="Helical" evidence="6">
    <location>
        <begin position="285"/>
        <end position="318"/>
    </location>
</feature>
<evidence type="ECO:0000256" key="6">
    <source>
        <dbReference type="SAM" id="Phobius"/>
    </source>
</evidence>
<feature type="transmembrane region" description="Helical" evidence="6">
    <location>
        <begin position="7"/>
        <end position="26"/>
    </location>
</feature>
<dbReference type="InterPro" id="IPR050189">
    <property type="entry name" value="MFS_Efflux_Transporters"/>
</dbReference>
<feature type="transmembrane region" description="Helical" evidence="6">
    <location>
        <begin position="166"/>
        <end position="186"/>
    </location>
</feature>
<evidence type="ECO:0000256" key="3">
    <source>
        <dbReference type="ARBA" id="ARBA00022692"/>
    </source>
</evidence>
<dbReference type="PROSITE" id="PS50850">
    <property type="entry name" value="MFS"/>
    <property type="match status" value="1"/>
</dbReference>
<proteinExistence type="predicted"/>
<dbReference type="GO" id="GO:0005886">
    <property type="term" value="C:plasma membrane"/>
    <property type="evidence" value="ECO:0007669"/>
    <property type="project" value="UniProtKB-SubCell"/>
</dbReference>
<reference evidence="8" key="2">
    <citation type="journal article" date="2021" name="Syst. Appl. Microbiol.">
        <title>Roseomonas hellenica sp. nov., isolated from roots of wild-growing Alkanna tinctoria.</title>
        <authorList>
            <person name="Rat A."/>
            <person name="Naranjo H.D."/>
            <person name="Lebbe L."/>
            <person name="Cnockaert M."/>
            <person name="Krigas N."/>
            <person name="Grigoriadou K."/>
            <person name="Maloupa E."/>
            <person name="Willems A."/>
        </authorList>
    </citation>
    <scope>NUCLEOTIDE SEQUENCE</scope>
    <source>
        <strain evidence="8">LMG 28251</strain>
    </source>
</reference>
<feature type="transmembrane region" description="Helical" evidence="6">
    <location>
        <begin position="253"/>
        <end position="273"/>
    </location>
</feature>
<dbReference type="InterPro" id="IPR011701">
    <property type="entry name" value="MFS"/>
</dbReference>
<evidence type="ECO:0000313" key="9">
    <source>
        <dbReference type="Proteomes" id="UP001196068"/>
    </source>
</evidence>
<evidence type="ECO:0000256" key="5">
    <source>
        <dbReference type="ARBA" id="ARBA00023136"/>
    </source>
</evidence>
<dbReference type="InterPro" id="IPR036259">
    <property type="entry name" value="MFS_trans_sf"/>
</dbReference>
<dbReference type="Gene3D" id="1.20.1250.20">
    <property type="entry name" value="MFS general substrate transporter like domains"/>
    <property type="match status" value="1"/>
</dbReference>
<feature type="transmembrane region" description="Helical" evidence="6">
    <location>
        <begin position="46"/>
        <end position="65"/>
    </location>
</feature>
<keyword evidence="4 6" id="KW-1133">Transmembrane helix</keyword>
<dbReference type="Pfam" id="PF07690">
    <property type="entry name" value="MFS_1"/>
    <property type="match status" value="1"/>
</dbReference>